<comment type="caution">
    <text evidence="9">The sequence shown here is derived from an EMBL/GenBank/DDBJ whole genome shotgun (WGS) entry which is preliminary data.</text>
</comment>
<keyword evidence="4" id="KW-0456">Lyase</keyword>
<evidence type="ECO:0000256" key="5">
    <source>
        <dbReference type="PIRSR" id="PIRSR600183-50"/>
    </source>
</evidence>
<name>A0A937XCL9_UNCW3</name>
<organism evidence="9 10">
    <name type="scientific">candidate division WOR-3 bacterium</name>
    <dbReference type="NCBI Taxonomy" id="2052148"/>
    <lineage>
        <taxon>Bacteria</taxon>
        <taxon>Bacteria division WOR-3</taxon>
    </lineage>
</organism>
<gene>
    <name evidence="9" type="ORF">FJY68_02655</name>
</gene>
<evidence type="ECO:0000256" key="2">
    <source>
        <dbReference type="ARBA" id="ARBA00022793"/>
    </source>
</evidence>
<evidence type="ECO:0000256" key="1">
    <source>
        <dbReference type="ARBA" id="ARBA00001933"/>
    </source>
</evidence>
<sequence length="425" mass="46494">MGLFELESSFEFRDSSLRRLSMRFDEFFVKDGRFVADDVTLEEIAKQQTPLYVYSAQAIRTKYRQLHDHFRDFGICYSLKANPNLAVCEVLVRAGAGAEVSSAAELATALAAGFARDNIIYVAPVKTATDIERALLSGIHAVVADSVQEMETIEQQAARLGRTARVLLRINTSEQQPEAKEVMVGGPSKFGFDEERVVAELGGLKLEHARIAGIQVYSASQVLDLVWLETHIEYVLRLARQLSGEIGFSLETVDFGGGFGVPQHDGDPDLDLAGLAGAVAESLNGFRTEYPNCRLLFESGRFLVAEAGVFVTRVFRVKESRGRVFAICDGGMNAFSRPVFMHIKHEARLLNRLGEPATAQVDVCGPICTPLDCIAKQVSLPMPRSGDLVGFLNAGAYGCTMSLVDFMSRGRPAELMADGGELRRA</sequence>
<feature type="domain" description="Orn/DAP/Arg decarboxylase 2 C-terminal" evidence="7">
    <location>
        <begin position="52"/>
        <end position="395"/>
    </location>
</feature>
<evidence type="ECO:0000256" key="4">
    <source>
        <dbReference type="ARBA" id="ARBA00023239"/>
    </source>
</evidence>
<protein>
    <submittedName>
        <fullName evidence="9">Diaminopimelate decarboxylase</fullName>
    </submittedName>
</protein>
<dbReference type="PANTHER" id="PTHR43727:SF2">
    <property type="entry name" value="GROUP IV DECARBOXYLASE"/>
    <property type="match status" value="1"/>
</dbReference>
<feature type="modified residue" description="N6-(pyridoxal phosphate)lysine" evidence="5">
    <location>
        <position position="80"/>
    </location>
</feature>
<dbReference type="Gene3D" id="3.20.20.10">
    <property type="entry name" value="Alanine racemase"/>
    <property type="match status" value="1"/>
</dbReference>
<evidence type="ECO:0000313" key="9">
    <source>
        <dbReference type="EMBL" id="MBM3330737.1"/>
    </source>
</evidence>
<comment type="similarity">
    <text evidence="6">Belongs to the Orn/Lys/Arg decarboxylase class-II family.</text>
</comment>
<evidence type="ECO:0000313" key="10">
    <source>
        <dbReference type="Proteomes" id="UP000779900"/>
    </source>
</evidence>
<dbReference type="Pfam" id="PF02784">
    <property type="entry name" value="Orn_Arg_deC_N"/>
    <property type="match status" value="1"/>
</dbReference>
<reference evidence="9" key="1">
    <citation type="submission" date="2019-03" db="EMBL/GenBank/DDBJ databases">
        <title>Lake Tanganyika Metagenome-Assembled Genomes (MAGs).</title>
        <authorList>
            <person name="Tran P."/>
        </authorList>
    </citation>
    <scope>NUCLEOTIDE SEQUENCE</scope>
    <source>
        <strain evidence="9">K_DeepCast_150m_m2_040</strain>
    </source>
</reference>
<feature type="active site" description="Proton donor" evidence="5">
    <location>
        <position position="368"/>
    </location>
</feature>
<dbReference type="GO" id="GO:0009089">
    <property type="term" value="P:lysine biosynthetic process via diaminopimelate"/>
    <property type="evidence" value="ECO:0007669"/>
    <property type="project" value="InterPro"/>
</dbReference>
<feature type="domain" description="Orn/DAP/Arg decarboxylase 2 N-terminal" evidence="8">
    <location>
        <begin position="58"/>
        <end position="305"/>
    </location>
</feature>
<evidence type="ECO:0000256" key="3">
    <source>
        <dbReference type="ARBA" id="ARBA00022898"/>
    </source>
</evidence>
<dbReference type="InterPro" id="IPR022643">
    <property type="entry name" value="De-COase2_C"/>
</dbReference>
<dbReference type="PANTHER" id="PTHR43727">
    <property type="entry name" value="DIAMINOPIMELATE DECARBOXYLASE"/>
    <property type="match status" value="1"/>
</dbReference>
<dbReference type="InterPro" id="IPR002986">
    <property type="entry name" value="DAP_deCOOHase_LysA"/>
</dbReference>
<dbReference type="Gene3D" id="2.40.37.10">
    <property type="entry name" value="Lyase, Ornithine Decarboxylase, Chain A, domain 1"/>
    <property type="match status" value="1"/>
</dbReference>
<dbReference type="GO" id="GO:0008836">
    <property type="term" value="F:diaminopimelate decarboxylase activity"/>
    <property type="evidence" value="ECO:0007669"/>
    <property type="project" value="InterPro"/>
</dbReference>
<dbReference type="InterPro" id="IPR009006">
    <property type="entry name" value="Ala_racemase/Decarboxylase_C"/>
</dbReference>
<dbReference type="PRINTS" id="PR01179">
    <property type="entry name" value="ODADCRBXLASE"/>
</dbReference>
<dbReference type="Proteomes" id="UP000779900">
    <property type="component" value="Unassembled WGS sequence"/>
</dbReference>
<evidence type="ECO:0000259" key="7">
    <source>
        <dbReference type="Pfam" id="PF00278"/>
    </source>
</evidence>
<keyword evidence="3 5" id="KW-0663">Pyridoxal phosphate</keyword>
<dbReference type="EMBL" id="VGIR01000009">
    <property type="protein sequence ID" value="MBM3330737.1"/>
    <property type="molecule type" value="Genomic_DNA"/>
</dbReference>
<dbReference type="SUPFAM" id="SSF51419">
    <property type="entry name" value="PLP-binding barrel"/>
    <property type="match status" value="1"/>
</dbReference>
<comment type="cofactor">
    <cofactor evidence="1 5">
        <name>pyridoxal 5'-phosphate</name>
        <dbReference type="ChEBI" id="CHEBI:597326"/>
    </cofactor>
</comment>
<evidence type="ECO:0000259" key="8">
    <source>
        <dbReference type="Pfam" id="PF02784"/>
    </source>
</evidence>
<dbReference type="SUPFAM" id="SSF50621">
    <property type="entry name" value="Alanine racemase C-terminal domain-like"/>
    <property type="match status" value="1"/>
</dbReference>
<dbReference type="InterPro" id="IPR000183">
    <property type="entry name" value="Orn/DAP/Arg_de-COase"/>
</dbReference>
<accession>A0A937XCL9</accession>
<dbReference type="AlphaFoldDB" id="A0A937XCL9"/>
<dbReference type="PRINTS" id="PR01181">
    <property type="entry name" value="DAPDCRBXLASE"/>
</dbReference>
<dbReference type="Pfam" id="PF00278">
    <property type="entry name" value="Orn_DAP_Arg_deC"/>
    <property type="match status" value="1"/>
</dbReference>
<dbReference type="InterPro" id="IPR022644">
    <property type="entry name" value="De-COase2_N"/>
</dbReference>
<keyword evidence="2" id="KW-0210">Decarboxylase</keyword>
<proteinExistence type="inferred from homology"/>
<dbReference type="InterPro" id="IPR029066">
    <property type="entry name" value="PLP-binding_barrel"/>
</dbReference>
<evidence type="ECO:0000256" key="6">
    <source>
        <dbReference type="RuleBase" id="RU003737"/>
    </source>
</evidence>